<keyword evidence="6 11" id="KW-0812">Transmembrane</keyword>
<evidence type="ECO:0000256" key="5">
    <source>
        <dbReference type="ARBA" id="ARBA00022519"/>
    </source>
</evidence>
<protein>
    <recommendedName>
        <fullName evidence="10">Type II secretion system protein K</fullName>
    </recommendedName>
</protein>
<dbReference type="Pfam" id="PF21687">
    <property type="entry name" value="T2SSK_1st"/>
    <property type="match status" value="1"/>
</dbReference>
<evidence type="ECO:0000256" key="1">
    <source>
        <dbReference type="ARBA" id="ARBA00004533"/>
    </source>
</evidence>
<dbReference type="OrthoDB" id="5293133at2"/>
<keyword evidence="7" id="KW-0653">Protein transport</keyword>
<evidence type="ECO:0000313" key="15">
    <source>
        <dbReference type="Proteomes" id="UP000472320"/>
    </source>
</evidence>
<evidence type="ECO:0000256" key="3">
    <source>
        <dbReference type="ARBA" id="ARBA00022448"/>
    </source>
</evidence>
<keyword evidence="3 10" id="KW-0813">Transport</keyword>
<dbReference type="PANTHER" id="PTHR38831:SF1">
    <property type="entry name" value="TYPE II SECRETION SYSTEM PROTEIN K-RELATED"/>
    <property type="match status" value="1"/>
</dbReference>
<reference evidence="14 15" key="1">
    <citation type="submission" date="2019-11" db="EMBL/GenBank/DDBJ databases">
        <title>Type strains purchased from KCTC, JCM and DSMZ.</title>
        <authorList>
            <person name="Lu H."/>
        </authorList>
    </citation>
    <scope>NUCLEOTIDE SEQUENCE [LARGE SCALE GENOMIC DNA]</scope>
    <source>
        <strain evidence="14 15">JCM 31587</strain>
    </source>
</reference>
<dbReference type="InterPro" id="IPR049179">
    <property type="entry name" value="T2SSK_SAM-like_2nd"/>
</dbReference>
<evidence type="ECO:0000256" key="11">
    <source>
        <dbReference type="SAM" id="Phobius"/>
    </source>
</evidence>
<proteinExistence type="inferred from homology"/>
<dbReference type="GO" id="GO:0009306">
    <property type="term" value="P:protein secretion"/>
    <property type="evidence" value="ECO:0007669"/>
    <property type="project" value="InterPro"/>
</dbReference>
<dbReference type="InterPro" id="IPR038072">
    <property type="entry name" value="GspK_central_sf"/>
</dbReference>
<keyword evidence="15" id="KW-1185">Reference proteome</keyword>
<dbReference type="Pfam" id="PF03934">
    <property type="entry name" value="T2SSK"/>
    <property type="match status" value="1"/>
</dbReference>
<organism evidence="14 15">
    <name type="scientific">Massilia eburnea</name>
    <dbReference type="NCBI Taxonomy" id="1776165"/>
    <lineage>
        <taxon>Bacteria</taxon>
        <taxon>Pseudomonadati</taxon>
        <taxon>Pseudomonadota</taxon>
        <taxon>Betaproteobacteria</taxon>
        <taxon>Burkholderiales</taxon>
        <taxon>Oxalobacteraceae</taxon>
        <taxon>Telluria group</taxon>
        <taxon>Massilia</taxon>
    </lineage>
</organism>
<comment type="caution">
    <text evidence="14">The sequence shown here is derived from an EMBL/GenBank/DDBJ whole genome shotgun (WGS) entry which is preliminary data.</text>
</comment>
<sequence>MKRGLPVRQRGVAVVTALLLTTLAVTIVASLFWQQQVQVRSIENQRLHFQTRWMLRAGLDFSRFFLREEMRNNPTQTRADDTWATPLADTRLDDLVKHERIEGEKYDATLSGQNFDAQSRYNLANLASTAAGGGINKRQLAVFARLLQILQLDQSLAKAVAVQVVRGEGAGMVQQGVQPSPDVEPVPPGGGQPMKILRVEDLLSVAGFDQKAIERLREFVIVLPKQTPLNVNTASAEVLGALINGSVSEGQNLVVSRKRSPFTDVANFKAFLSGKQPLLQDSDLAVRSDYFLVWSRVRLDRAQLTSWSLIQREAAGSKVVWIREF</sequence>
<dbReference type="SUPFAM" id="SSF158544">
    <property type="entry name" value="GspK insert domain-like"/>
    <property type="match status" value="1"/>
</dbReference>
<gene>
    <name evidence="14" type="ORF">GM658_04260</name>
</gene>
<name>A0A6L6QCN0_9BURK</name>
<dbReference type="SUPFAM" id="SSF54523">
    <property type="entry name" value="Pili subunits"/>
    <property type="match status" value="1"/>
</dbReference>
<dbReference type="Gene3D" id="3.30.1300.30">
    <property type="entry name" value="GSPII I/J protein-like"/>
    <property type="match status" value="1"/>
</dbReference>
<keyword evidence="5 10" id="KW-0997">Cell inner membrane</keyword>
<dbReference type="InterPro" id="IPR045584">
    <property type="entry name" value="Pilin-like"/>
</dbReference>
<dbReference type="NCBIfam" id="NF037980">
    <property type="entry name" value="T2SS_GspK"/>
    <property type="match status" value="1"/>
</dbReference>
<dbReference type="Proteomes" id="UP000472320">
    <property type="component" value="Unassembled WGS sequence"/>
</dbReference>
<comment type="subcellular location">
    <subcellularLocation>
        <location evidence="1 10">Cell inner membrane</location>
    </subcellularLocation>
</comment>
<feature type="domain" description="T2SS protein K second SAM-like" evidence="12">
    <location>
        <begin position="229"/>
        <end position="277"/>
    </location>
</feature>
<evidence type="ECO:0000256" key="10">
    <source>
        <dbReference type="PIRNR" id="PIRNR002786"/>
    </source>
</evidence>
<evidence type="ECO:0000259" key="13">
    <source>
        <dbReference type="Pfam" id="PF21687"/>
    </source>
</evidence>
<evidence type="ECO:0000256" key="7">
    <source>
        <dbReference type="ARBA" id="ARBA00022927"/>
    </source>
</evidence>
<dbReference type="InterPro" id="IPR005628">
    <property type="entry name" value="GspK"/>
</dbReference>
<keyword evidence="9 10" id="KW-0472">Membrane</keyword>
<evidence type="ECO:0000256" key="2">
    <source>
        <dbReference type="ARBA" id="ARBA00007246"/>
    </source>
</evidence>
<evidence type="ECO:0000259" key="12">
    <source>
        <dbReference type="Pfam" id="PF03934"/>
    </source>
</evidence>
<accession>A0A6L6QCN0</accession>
<evidence type="ECO:0000256" key="9">
    <source>
        <dbReference type="ARBA" id="ARBA00023136"/>
    </source>
</evidence>
<dbReference type="EMBL" id="WNKX01000002">
    <property type="protein sequence ID" value="MTW09804.1"/>
    <property type="molecule type" value="Genomic_DNA"/>
</dbReference>
<evidence type="ECO:0000256" key="6">
    <source>
        <dbReference type="ARBA" id="ARBA00022692"/>
    </source>
</evidence>
<feature type="domain" description="T2SS protein K first SAM-like" evidence="13">
    <location>
        <begin position="119"/>
        <end position="225"/>
    </location>
</feature>
<dbReference type="PIRSF" id="PIRSF002786">
    <property type="entry name" value="XcpX"/>
    <property type="match status" value="1"/>
</dbReference>
<evidence type="ECO:0000256" key="4">
    <source>
        <dbReference type="ARBA" id="ARBA00022475"/>
    </source>
</evidence>
<evidence type="ECO:0000313" key="14">
    <source>
        <dbReference type="EMBL" id="MTW09804.1"/>
    </source>
</evidence>
<comment type="similarity">
    <text evidence="2 10">Belongs to the GSP K family.</text>
</comment>
<evidence type="ECO:0000256" key="8">
    <source>
        <dbReference type="ARBA" id="ARBA00022989"/>
    </source>
</evidence>
<dbReference type="InterPro" id="IPR049031">
    <property type="entry name" value="T2SSK_SAM-like_1st"/>
</dbReference>
<dbReference type="GO" id="GO:0005886">
    <property type="term" value="C:plasma membrane"/>
    <property type="evidence" value="ECO:0007669"/>
    <property type="project" value="UniProtKB-SubCell"/>
</dbReference>
<dbReference type="PANTHER" id="PTHR38831">
    <property type="entry name" value="TYPE II SECRETION SYSTEM PROTEIN K"/>
    <property type="match status" value="1"/>
</dbReference>
<keyword evidence="4 10" id="KW-1003">Cell membrane</keyword>
<dbReference type="AlphaFoldDB" id="A0A6L6QCN0"/>
<keyword evidence="8 11" id="KW-1133">Transmembrane helix</keyword>
<dbReference type="RefSeq" id="WP_155452751.1">
    <property type="nucleotide sequence ID" value="NZ_WNKX01000002.1"/>
</dbReference>
<feature type="transmembrane region" description="Helical" evidence="11">
    <location>
        <begin position="12"/>
        <end position="33"/>
    </location>
</feature>